<sequence length="156" mass="16492">MTNVLLTPQGPPLSVGGMGDPSVATTPGPAVLFATPAIPATSGDVGRGSAPETPEAESTVATASNRPLAYREAGADWHQLGYEAVDHWEGLSPELRQRLIADRTAQLSREEYSTTTDGASASMITSNWTYFGSPRMYRVAGELRELAEVLAEITGD</sequence>
<evidence type="ECO:0000313" key="2">
    <source>
        <dbReference type="EMBL" id="AZT92923.1"/>
    </source>
</evidence>
<dbReference type="RefSeq" id="WP_127362862.1">
    <property type="nucleotide sequence ID" value="NZ_CP025330.1"/>
</dbReference>
<feature type="region of interest" description="Disordered" evidence="1">
    <location>
        <begin position="41"/>
        <end position="67"/>
    </location>
</feature>
<evidence type="ECO:0000256" key="1">
    <source>
        <dbReference type="SAM" id="MobiDB-lite"/>
    </source>
</evidence>
<proteinExistence type="predicted"/>
<reference evidence="2 3" key="2">
    <citation type="submission" date="2019-01" db="EMBL/GenBank/DDBJ databases">
        <title>Comparative genomic analysis of Brevibacterium aurantiacum sheds light on its evolution and its adaptation to smear-ripened cheeses.</title>
        <authorList>
            <person name="Moineau S."/>
        </authorList>
    </citation>
    <scope>NUCLEOTIDE SEQUENCE [LARGE SCALE GENOMIC DNA]</scope>
    <source>
        <strain evidence="2 3">SMQ-1417</strain>
    </source>
</reference>
<reference evidence="2 3" key="1">
    <citation type="submission" date="2017-12" db="EMBL/GenBank/DDBJ databases">
        <authorList>
            <person name="Levesque S."/>
        </authorList>
    </citation>
    <scope>NUCLEOTIDE SEQUENCE [LARGE SCALE GENOMIC DNA]</scope>
    <source>
        <strain evidence="2 3">SMQ-1417</strain>
    </source>
</reference>
<organism evidence="2 3">
    <name type="scientific">Brevibacterium aurantiacum</name>
    <dbReference type="NCBI Taxonomy" id="273384"/>
    <lineage>
        <taxon>Bacteria</taxon>
        <taxon>Bacillati</taxon>
        <taxon>Actinomycetota</taxon>
        <taxon>Actinomycetes</taxon>
        <taxon>Micrococcales</taxon>
        <taxon>Brevibacteriaceae</taxon>
        <taxon>Brevibacterium</taxon>
    </lineage>
</organism>
<accession>A0A3Q9NQP8</accession>
<gene>
    <name evidence="2" type="ORF">CXR23_07030</name>
</gene>
<protein>
    <submittedName>
        <fullName evidence="2">Uncharacterized protein</fullName>
    </submittedName>
</protein>
<dbReference type="EMBL" id="CP025330">
    <property type="protein sequence ID" value="AZT92923.1"/>
    <property type="molecule type" value="Genomic_DNA"/>
</dbReference>
<dbReference type="AlphaFoldDB" id="A0A3Q9NQP8"/>
<evidence type="ECO:0000313" key="3">
    <source>
        <dbReference type="Proteomes" id="UP000283000"/>
    </source>
</evidence>
<name>A0A3Q9NQP8_BREAU</name>
<dbReference type="Proteomes" id="UP000283000">
    <property type="component" value="Chromosome"/>
</dbReference>